<keyword evidence="8" id="KW-0807">Transducer</keyword>
<evidence type="ECO:0000313" key="11">
    <source>
        <dbReference type="Proteomes" id="UP000663868"/>
    </source>
</evidence>
<dbReference type="PANTHER" id="PTHR32546:SF26">
    <property type="entry name" value="SMOG, ISOFORM D"/>
    <property type="match status" value="1"/>
</dbReference>
<sequence>GQWFPPTFQCSRNYTLPRQWIVTYAVPFFGLDTLGINLEFKGVVRVDAYLNYLDINQCSMPEYVPNAFKGSDRCDYQSTVCEPIFGRGFRLGKYKCRCRPGYEYPFIDQNDFFNGDAMDTQWDLLMSNNSHISRFDQLKCRIAMANSIKSLNWIISVLTVFCTMVLNQ</sequence>
<evidence type="ECO:0000256" key="7">
    <source>
        <dbReference type="ARBA" id="ARBA00023180"/>
    </source>
</evidence>
<gene>
    <name evidence="10" type="ORF">KXQ929_LOCUS25875</name>
</gene>
<dbReference type="PANTHER" id="PTHR32546">
    <property type="entry name" value="G-PROTEIN COUPLED RECEPTOR 158-RELATED"/>
    <property type="match status" value="1"/>
</dbReference>
<comment type="similarity">
    <text evidence="2">Belongs to the G-protein coupled receptor 3 family.</text>
</comment>
<accession>A0A819L242</accession>
<evidence type="ECO:0000259" key="9">
    <source>
        <dbReference type="Pfam" id="PF22572"/>
    </source>
</evidence>
<organism evidence="10 11">
    <name type="scientific">Adineta steineri</name>
    <dbReference type="NCBI Taxonomy" id="433720"/>
    <lineage>
        <taxon>Eukaryota</taxon>
        <taxon>Metazoa</taxon>
        <taxon>Spiralia</taxon>
        <taxon>Gnathifera</taxon>
        <taxon>Rotifera</taxon>
        <taxon>Eurotatoria</taxon>
        <taxon>Bdelloidea</taxon>
        <taxon>Adinetida</taxon>
        <taxon>Adinetidae</taxon>
        <taxon>Adineta</taxon>
    </lineage>
</organism>
<keyword evidence="6" id="KW-0675">Receptor</keyword>
<protein>
    <recommendedName>
        <fullName evidence="9">GPR158/179 extracellular domain-containing protein</fullName>
    </recommendedName>
</protein>
<dbReference type="InterPro" id="IPR043458">
    <property type="entry name" value="GPR158/179"/>
</dbReference>
<evidence type="ECO:0000256" key="8">
    <source>
        <dbReference type="ARBA" id="ARBA00023224"/>
    </source>
</evidence>
<keyword evidence="3" id="KW-1003">Cell membrane</keyword>
<evidence type="ECO:0000256" key="5">
    <source>
        <dbReference type="ARBA" id="ARBA00023040"/>
    </source>
</evidence>
<comment type="subcellular location">
    <subcellularLocation>
        <location evidence="1">Cell membrane</location>
        <topology evidence="1">Multi-pass membrane protein</topology>
    </subcellularLocation>
</comment>
<keyword evidence="4" id="KW-0732">Signal</keyword>
<feature type="domain" description="GPR158/179 extracellular" evidence="9">
    <location>
        <begin position="2"/>
        <end position="102"/>
    </location>
</feature>
<name>A0A819L242_9BILA</name>
<dbReference type="Pfam" id="PF22572">
    <property type="entry name" value="GPR158_179_EC"/>
    <property type="match status" value="1"/>
</dbReference>
<evidence type="ECO:0000313" key="10">
    <source>
        <dbReference type="EMBL" id="CAF3955595.1"/>
    </source>
</evidence>
<dbReference type="GO" id="GO:0004930">
    <property type="term" value="F:G protein-coupled receptor activity"/>
    <property type="evidence" value="ECO:0007669"/>
    <property type="project" value="UniProtKB-KW"/>
</dbReference>
<proteinExistence type="inferred from homology"/>
<evidence type="ECO:0000256" key="6">
    <source>
        <dbReference type="ARBA" id="ARBA00023170"/>
    </source>
</evidence>
<evidence type="ECO:0000256" key="2">
    <source>
        <dbReference type="ARBA" id="ARBA00007242"/>
    </source>
</evidence>
<evidence type="ECO:0000256" key="3">
    <source>
        <dbReference type="ARBA" id="ARBA00022475"/>
    </source>
</evidence>
<dbReference type="GO" id="GO:0005886">
    <property type="term" value="C:plasma membrane"/>
    <property type="evidence" value="ECO:0007669"/>
    <property type="project" value="UniProtKB-SubCell"/>
</dbReference>
<evidence type="ECO:0000256" key="4">
    <source>
        <dbReference type="ARBA" id="ARBA00022729"/>
    </source>
</evidence>
<reference evidence="10" key="1">
    <citation type="submission" date="2021-02" db="EMBL/GenBank/DDBJ databases">
        <authorList>
            <person name="Nowell W R."/>
        </authorList>
    </citation>
    <scope>NUCLEOTIDE SEQUENCE</scope>
</reference>
<evidence type="ECO:0000256" key="1">
    <source>
        <dbReference type="ARBA" id="ARBA00004651"/>
    </source>
</evidence>
<comment type="caution">
    <text evidence="10">The sequence shown here is derived from an EMBL/GenBank/DDBJ whole genome shotgun (WGS) entry which is preliminary data.</text>
</comment>
<feature type="non-terminal residue" evidence="10">
    <location>
        <position position="168"/>
    </location>
</feature>
<dbReference type="EMBL" id="CAJOBB010002284">
    <property type="protein sequence ID" value="CAF3955595.1"/>
    <property type="molecule type" value="Genomic_DNA"/>
</dbReference>
<keyword evidence="3" id="KW-0472">Membrane</keyword>
<keyword evidence="7" id="KW-0325">Glycoprotein</keyword>
<dbReference type="InterPro" id="IPR054714">
    <property type="entry name" value="GPR158_179_extracellular"/>
</dbReference>
<keyword evidence="5" id="KW-0297">G-protein coupled receptor</keyword>
<dbReference type="AlphaFoldDB" id="A0A819L242"/>
<dbReference type="Proteomes" id="UP000663868">
    <property type="component" value="Unassembled WGS sequence"/>
</dbReference>